<evidence type="ECO:0000256" key="4">
    <source>
        <dbReference type="ARBA" id="ARBA00023136"/>
    </source>
</evidence>
<name>A0A3D9DGP3_9FLAO</name>
<keyword evidence="2 5" id="KW-0812">Transmembrane</keyword>
<gene>
    <name evidence="7" type="ORF">DRF60_12075</name>
</gene>
<evidence type="ECO:0000256" key="1">
    <source>
        <dbReference type="ARBA" id="ARBA00004127"/>
    </source>
</evidence>
<dbReference type="EMBL" id="QNUH01000009">
    <property type="protein sequence ID" value="REC77143.1"/>
    <property type="molecule type" value="Genomic_DNA"/>
</dbReference>
<evidence type="ECO:0000256" key="3">
    <source>
        <dbReference type="ARBA" id="ARBA00022989"/>
    </source>
</evidence>
<dbReference type="AlphaFoldDB" id="A0A3D9DGP3"/>
<feature type="transmembrane region" description="Helical" evidence="5">
    <location>
        <begin position="336"/>
        <end position="355"/>
    </location>
</feature>
<keyword evidence="3 5" id="KW-1133">Transmembrane helix</keyword>
<feature type="transmembrane region" description="Helical" evidence="5">
    <location>
        <begin position="300"/>
        <end position="324"/>
    </location>
</feature>
<feature type="transmembrane region" description="Helical" evidence="5">
    <location>
        <begin position="20"/>
        <end position="42"/>
    </location>
</feature>
<proteinExistence type="predicted"/>
<keyword evidence="8" id="KW-1185">Reference proteome</keyword>
<dbReference type="Proteomes" id="UP000257030">
    <property type="component" value="Unassembled WGS sequence"/>
</dbReference>
<comment type="caution">
    <text evidence="7">The sequence shown here is derived from an EMBL/GenBank/DDBJ whole genome shotgun (WGS) entry which is preliminary data.</text>
</comment>
<evidence type="ECO:0000259" key="6">
    <source>
        <dbReference type="SMART" id="SM00752"/>
    </source>
</evidence>
<evidence type="ECO:0000313" key="7">
    <source>
        <dbReference type="EMBL" id="REC77143.1"/>
    </source>
</evidence>
<sequence length="362" mass="42258">MMNKLKELPFNSYHPTYEFLAFYRIFFSLFLLWAGIGDNSWIHSIPNSAMHPPISLLSFIDVIPSEAFFVVCRYVMYLGLLMILIGYKPRIFAIIYMIVYVLNNNYAYSFGKVNHDFIYTLPILIMSFSPWNRTYSFFPEPEKETDGSAKSWPLFMISLIFSFGMFTAGFSKILGGWLNTDIQSTLIFFSQYRYIIGWNDFLSDFYDGIHSKMFWEVLDYCTVFFETIFIIAFLSPKFFRTMLLITVFFHLNVLLMLNISFMFSIGLYALFIPAYLFPVSFRTKMKNIFITIFNPSYKRVALISVFVYLSILGIFNINAVGFILNEFFSFVAFSQNSMPLIMLGGACILALYLFVQSLRKID</sequence>
<evidence type="ECO:0000313" key="8">
    <source>
        <dbReference type="Proteomes" id="UP000257030"/>
    </source>
</evidence>
<protein>
    <recommendedName>
        <fullName evidence="6">HTTM-like domain-containing protein</fullName>
    </recommendedName>
</protein>
<dbReference type="SMART" id="SM00752">
    <property type="entry name" value="HTTM"/>
    <property type="match status" value="1"/>
</dbReference>
<comment type="subcellular location">
    <subcellularLocation>
        <location evidence="1">Endomembrane system</location>
        <topology evidence="1">Multi-pass membrane protein</topology>
    </subcellularLocation>
</comment>
<evidence type="ECO:0000256" key="5">
    <source>
        <dbReference type="SAM" id="Phobius"/>
    </source>
</evidence>
<accession>A0A3D9DGP3</accession>
<organism evidence="7 8">
    <name type="scientific">Chryseobacterium elymi</name>
    <dbReference type="NCBI Taxonomy" id="395936"/>
    <lineage>
        <taxon>Bacteria</taxon>
        <taxon>Pseudomonadati</taxon>
        <taxon>Bacteroidota</taxon>
        <taxon>Flavobacteriia</taxon>
        <taxon>Flavobacteriales</taxon>
        <taxon>Weeksellaceae</taxon>
        <taxon>Chryseobacterium group</taxon>
        <taxon>Chryseobacterium</taxon>
    </lineage>
</organism>
<dbReference type="OrthoDB" id="341137at2"/>
<feature type="transmembrane region" description="Helical" evidence="5">
    <location>
        <begin position="217"/>
        <end position="235"/>
    </location>
</feature>
<evidence type="ECO:0000256" key="2">
    <source>
        <dbReference type="ARBA" id="ARBA00022692"/>
    </source>
</evidence>
<dbReference type="RefSeq" id="WP_116012305.1">
    <property type="nucleotide sequence ID" value="NZ_QNUH01000009.1"/>
</dbReference>
<feature type="domain" description="HTTM-like" evidence="6">
    <location>
        <begin position="12"/>
        <end position="276"/>
    </location>
</feature>
<feature type="transmembrane region" description="Helical" evidence="5">
    <location>
        <begin position="255"/>
        <end position="279"/>
    </location>
</feature>
<feature type="transmembrane region" description="Helical" evidence="5">
    <location>
        <begin position="151"/>
        <end position="170"/>
    </location>
</feature>
<reference evidence="7 8" key="1">
    <citation type="journal article" date="2010" name="Syst. Appl. Microbiol.">
        <title>Four new species of Chryseobacterium from the rhizosphere of coastal sand dune plants, Chryseobacterium elymi sp. nov., Chryseobacterium hagamense sp. nov., Chryseobacterium lathyri sp. nov. and Chryseobacterium rhizosphaerae sp. nov.</title>
        <authorList>
            <person name="Cho S.H."/>
            <person name="Lee K.S."/>
            <person name="Shin D.S."/>
            <person name="Han J.H."/>
            <person name="Park K.S."/>
            <person name="Lee C.H."/>
            <person name="Park K.H."/>
            <person name="Kim S.B."/>
        </authorList>
    </citation>
    <scope>NUCLEOTIDE SEQUENCE [LARGE SCALE GENOMIC DNA]</scope>
    <source>
        <strain evidence="7 8">KCTC 22547</strain>
    </source>
</reference>
<dbReference type="InterPro" id="IPR011020">
    <property type="entry name" value="HTTM-like"/>
</dbReference>
<keyword evidence="4 5" id="KW-0472">Membrane</keyword>
<dbReference type="GO" id="GO:0012505">
    <property type="term" value="C:endomembrane system"/>
    <property type="evidence" value="ECO:0007669"/>
    <property type="project" value="UniProtKB-SubCell"/>
</dbReference>